<dbReference type="InterPro" id="IPR039420">
    <property type="entry name" value="WalR-like"/>
</dbReference>
<evidence type="ECO:0000256" key="3">
    <source>
        <dbReference type="ARBA" id="ARBA00023125"/>
    </source>
</evidence>
<keyword evidence="9" id="KW-1185">Reference proteome</keyword>
<dbReference type="PROSITE" id="PS50043">
    <property type="entry name" value="HTH_LUXR_2"/>
    <property type="match status" value="1"/>
</dbReference>
<evidence type="ECO:0000313" key="8">
    <source>
        <dbReference type="EMBL" id="OCI29722.1"/>
    </source>
</evidence>
<proteinExistence type="predicted"/>
<dbReference type="PRINTS" id="PR00038">
    <property type="entry name" value="HTHLUXR"/>
</dbReference>
<evidence type="ECO:0000256" key="1">
    <source>
        <dbReference type="ARBA" id="ARBA00022553"/>
    </source>
</evidence>
<dbReference type="EMBL" id="MAQA01000060">
    <property type="protein sequence ID" value="OCI29722.1"/>
    <property type="molecule type" value="Genomic_DNA"/>
</dbReference>
<evidence type="ECO:0000256" key="5">
    <source>
        <dbReference type="PROSITE-ProRule" id="PRU00169"/>
    </source>
</evidence>
<feature type="modified residue" description="4-aspartylphosphate" evidence="5">
    <location>
        <position position="64"/>
    </location>
</feature>
<dbReference type="RefSeq" id="WP_068627428.1">
    <property type="nucleotide sequence ID" value="NZ_JBIVFZ010000001.1"/>
</dbReference>
<organism evidence="8 9">
    <name type="scientific">Oerskovia enterophila</name>
    <dbReference type="NCBI Taxonomy" id="43678"/>
    <lineage>
        <taxon>Bacteria</taxon>
        <taxon>Bacillati</taxon>
        <taxon>Actinomycetota</taxon>
        <taxon>Actinomycetes</taxon>
        <taxon>Micrococcales</taxon>
        <taxon>Cellulomonadaceae</taxon>
        <taxon>Oerskovia</taxon>
    </lineage>
</organism>
<dbReference type="SUPFAM" id="SSF46894">
    <property type="entry name" value="C-terminal effector domain of the bipartite response regulators"/>
    <property type="match status" value="1"/>
</dbReference>
<dbReference type="Pfam" id="PF00196">
    <property type="entry name" value="GerE"/>
    <property type="match status" value="1"/>
</dbReference>
<evidence type="ECO:0000259" key="6">
    <source>
        <dbReference type="PROSITE" id="PS50043"/>
    </source>
</evidence>
<evidence type="ECO:0000259" key="7">
    <source>
        <dbReference type="PROSITE" id="PS50110"/>
    </source>
</evidence>
<feature type="domain" description="Response regulatory" evidence="7">
    <location>
        <begin position="12"/>
        <end position="130"/>
    </location>
</feature>
<sequence length="217" mass="22868">MTTGPEGSATIRVVLTDDHPVVRAGLRAVVDAEGDMEVVDELATAEELVRRVGAGLEADVVLLDLRFGDGRMGGAQAAREVVRLGGPPVLILTTYDSDQEILAAIEAGATGYLLKDAPTDELTAAIRAAAAGQVALGPSVQRRLLGRMRAPGVSLSLRELEVLGLVSQGLSNDEVARELFLSKATVKSHLVHVYEKLGVDSRTAAVAEARRQGLLRD</sequence>
<dbReference type="Proteomes" id="UP000093412">
    <property type="component" value="Unassembled WGS sequence"/>
</dbReference>
<dbReference type="InterPro" id="IPR011006">
    <property type="entry name" value="CheY-like_superfamily"/>
</dbReference>
<dbReference type="InterPro" id="IPR016032">
    <property type="entry name" value="Sig_transdc_resp-reg_C-effctor"/>
</dbReference>
<keyword evidence="1 5" id="KW-0597">Phosphoprotein</keyword>
<dbReference type="PROSITE" id="PS50110">
    <property type="entry name" value="RESPONSE_REGULATORY"/>
    <property type="match status" value="1"/>
</dbReference>
<evidence type="ECO:0000313" key="9">
    <source>
        <dbReference type="Proteomes" id="UP000093412"/>
    </source>
</evidence>
<keyword evidence="4" id="KW-0804">Transcription</keyword>
<dbReference type="Pfam" id="PF00072">
    <property type="entry name" value="Response_reg"/>
    <property type="match status" value="1"/>
</dbReference>
<dbReference type="PANTHER" id="PTHR43214:SF24">
    <property type="entry name" value="TRANSCRIPTIONAL REGULATORY PROTEIN NARL-RELATED"/>
    <property type="match status" value="1"/>
</dbReference>
<dbReference type="CDD" id="cd06170">
    <property type="entry name" value="LuxR_C_like"/>
    <property type="match status" value="1"/>
</dbReference>
<dbReference type="PROSITE" id="PS00622">
    <property type="entry name" value="HTH_LUXR_1"/>
    <property type="match status" value="1"/>
</dbReference>
<keyword evidence="3" id="KW-0238">DNA-binding</keyword>
<dbReference type="SMART" id="SM00448">
    <property type="entry name" value="REC"/>
    <property type="match status" value="1"/>
</dbReference>
<dbReference type="Gene3D" id="3.40.50.2300">
    <property type="match status" value="1"/>
</dbReference>
<comment type="caution">
    <text evidence="8">The sequence shown here is derived from an EMBL/GenBank/DDBJ whole genome shotgun (WGS) entry which is preliminary data.</text>
</comment>
<feature type="domain" description="HTH luxR-type" evidence="6">
    <location>
        <begin position="148"/>
        <end position="213"/>
    </location>
</feature>
<evidence type="ECO:0000256" key="2">
    <source>
        <dbReference type="ARBA" id="ARBA00023015"/>
    </source>
</evidence>
<gene>
    <name evidence="8" type="primary">liaR_8</name>
    <name evidence="8" type="ORF">OERS_35940</name>
</gene>
<reference evidence="8 9" key="1">
    <citation type="submission" date="2016-06" db="EMBL/GenBank/DDBJ databases">
        <title>Genome sequence of Oerskovia enterophila DSM 43852.</title>
        <authorList>
            <person name="Poehlein A."/>
            <person name="Jag V."/>
            <person name="Bengelsdorf F.R."/>
            <person name="Daniel R."/>
            <person name="Duerre P."/>
        </authorList>
    </citation>
    <scope>NUCLEOTIDE SEQUENCE [LARGE SCALE GENOMIC DNA]</scope>
    <source>
        <strain evidence="8 9">DSM 43852</strain>
    </source>
</reference>
<dbReference type="SUPFAM" id="SSF52172">
    <property type="entry name" value="CheY-like"/>
    <property type="match status" value="1"/>
</dbReference>
<keyword evidence="2" id="KW-0805">Transcription regulation</keyword>
<dbReference type="SMART" id="SM00421">
    <property type="entry name" value="HTH_LUXR"/>
    <property type="match status" value="1"/>
</dbReference>
<dbReference type="PANTHER" id="PTHR43214">
    <property type="entry name" value="TWO-COMPONENT RESPONSE REGULATOR"/>
    <property type="match status" value="1"/>
</dbReference>
<dbReference type="InterPro" id="IPR058245">
    <property type="entry name" value="NreC/VraR/RcsB-like_REC"/>
</dbReference>
<accession>A0ABX2Y063</accession>
<name>A0ABX2Y063_9CELL</name>
<dbReference type="InterPro" id="IPR001789">
    <property type="entry name" value="Sig_transdc_resp-reg_receiver"/>
</dbReference>
<dbReference type="InterPro" id="IPR000792">
    <property type="entry name" value="Tscrpt_reg_LuxR_C"/>
</dbReference>
<protein>
    <submittedName>
        <fullName evidence="8">Transcriptional regulatory protein LiaR</fullName>
    </submittedName>
</protein>
<dbReference type="CDD" id="cd17535">
    <property type="entry name" value="REC_NarL-like"/>
    <property type="match status" value="1"/>
</dbReference>
<evidence type="ECO:0000256" key="4">
    <source>
        <dbReference type="ARBA" id="ARBA00023163"/>
    </source>
</evidence>